<protein>
    <submittedName>
        <fullName evidence="2">Cac</fullName>
    </submittedName>
</protein>
<evidence type="ECO:0000313" key="3">
    <source>
        <dbReference type="Proteomes" id="UP001235939"/>
    </source>
</evidence>
<name>A0ABY6LPQ8_9ARAC</name>
<gene>
    <name evidence="2" type="ORF">LAZ67_21001158</name>
</gene>
<proteinExistence type="predicted"/>
<dbReference type="InterPro" id="IPR014873">
    <property type="entry name" value="VDCC_a1su_IQ"/>
</dbReference>
<dbReference type="Proteomes" id="UP001235939">
    <property type="component" value="Chromosome 21"/>
</dbReference>
<reference evidence="2 3" key="1">
    <citation type="submission" date="2022-01" db="EMBL/GenBank/DDBJ databases">
        <title>A chromosomal length assembly of Cordylochernes scorpioides.</title>
        <authorList>
            <person name="Zeh D."/>
            <person name="Zeh J."/>
        </authorList>
    </citation>
    <scope>NUCLEOTIDE SEQUENCE [LARGE SCALE GENOMIC DNA]</scope>
    <source>
        <strain evidence="2">IN4F17</strain>
        <tissue evidence="2">Whole Body</tissue>
    </source>
</reference>
<dbReference type="EMBL" id="CP092883">
    <property type="protein sequence ID" value="UYV82157.1"/>
    <property type="molecule type" value="Genomic_DNA"/>
</dbReference>
<organism evidence="2 3">
    <name type="scientific">Cordylochernes scorpioides</name>
    <dbReference type="NCBI Taxonomy" id="51811"/>
    <lineage>
        <taxon>Eukaryota</taxon>
        <taxon>Metazoa</taxon>
        <taxon>Ecdysozoa</taxon>
        <taxon>Arthropoda</taxon>
        <taxon>Chelicerata</taxon>
        <taxon>Arachnida</taxon>
        <taxon>Pseudoscorpiones</taxon>
        <taxon>Cheliferoidea</taxon>
        <taxon>Chernetidae</taxon>
        <taxon>Cordylochernes</taxon>
    </lineage>
</organism>
<accession>A0ABY6LPQ8</accession>
<evidence type="ECO:0000313" key="2">
    <source>
        <dbReference type="EMBL" id="UYV82157.1"/>
    </source>
</evidence>
<evidence type="ECO:0000259" key="1">
    <source>
        <dbReference type="Pfam" id="PF08763"/>
    </source>
</evidence>
<keyword evidence="3" id="KW-1185">Reference proteome</keyword>
<feature type="domain" description="Voltage-dependent calcium channel alpha-1 subunit IQ" evidence="1">
    <location>
        <begin position="20"/>
        <end position="55"/>
    </location>
</feature>
<dbReference type="Pfam" id="PF08763">
    <property type="entry name" value="Ca_chan_IQ"/>
    <property type="match status" value="1"/>
</dbReference>
<sequence>MLCVLEEDDVFHTLTGRGVTAEEMDQADMELRETLRKLWPLQARKMIDKLVPPDEGLIAILLPLAP</sequence>
<dbReference type="Gene3D" id="6.10.250.2180">
    <property type="match status" value="1"/>
</dbReference>